<name>A0ABP8HFT0_9BACT</name>
<feature type="signal peptide" evidence="1">
    <location>
        <begin position="1"/>
        <end position="21"/>
    </location>
</feature>
<dbReference type="Proteomes" id="UP001501725">
    <property type="component" value="Unassembled WGS sequence"/>
</dbReference>
<protein>
    <submittedName>
        <fullName evidence="2">DUF3078 domain-containing protein</fullName>
    </submittedName>
</protein>
<feature type="chain" id="PRO_5045825278" evidence="1">
    <location>
        <begin position="22"/>
        <end position="309"/>
    </location>
</feature>
<organism evidence="2 3">
    <name type="scientific">Flaviaesturariibacter amylovorans</name>
    <dbReference type="NCBI Taxonomy" id="1084520"/>
    <lineage>
        <taxon>Bacteria</taxon>
        <taxon>Pseudomonadati</taxon>
        <taxon>Bacteroidota</taxon>
        <taxon>Chitinophagia</taxon>
        <taxon>Chitinophagales</taxon>
        <taxon>Chitinophagaceae</taxon>
        <taxon>Flaviaestuariibacter</taxon>
    </lineage>
</organism>
<evidence type="ECO:0000313" key="2">
    <source>
        <dbReference type="EMBL" id="GAA4338788.1"/>
    </source>
</evidence>
<dbReference type="Pfam" id="PF11276">
    <property type="entry name" value="DUF3078"/>
    <property type="match status" value="1"/>
</dbReference>
<keyword evidence="1" id="KW-0732">Signal</keyword>
<dbReference type="RefSeq" id="WP_345257147.1">
    <property type="nucleotide sequence ID" value="NZ_BAABGY010000011.1"/>
</dbReference>
<evidence type="ECO:0000256" key="1">
    <source>
        <dbReference type="SAM" id="SignalP"/>
    </source>
</evidence>
<evidence type="ECO:0000313" key="3">
    <source>
        <dbReference type="Proteomes" id="UP001501725"/>
    </source>
</evidence>
<keyword evidence="3" id="KW-1185">Reference proteome</keyword>
<reference evidence="3" key="1">
    <citation type="journal article" date="2019" name="Int. J. Syst. Evol. Microbiol.">
        <title>The Global Catalogue of Microorganisms (GCM) 10K type strain sequencing project: providing services to taxonomists for standard genome sequencing and annotation.</title>
        <authorList>
            <consortium name="The Broad Institute Genomics Platform"/>
            <consortium name="The Broad Institute Genome Sequencing Center for Infectious Disease"/>
            <person name="Wu L."/>
            <person name="Ma J."/>
        </authorList>
    </citation>
    <scope>NUCLEOTIDE SEQUENCE [LARGE SCALE GENOMIC DNA]</scope>
    <source>
        <strain evidence="3">JCM 17919</strain>
    </source>
</reference>
<sequence>MNPRTLLAGGAALLLTLTASAQDPTVAGLKRSSEKASTVETDTVRSLKQGGIYNLNFAQGTLNNWAAGGDEFSLAINTSLSLFSFFRSPRHQWDNTADLNFGFVRTSSLGSRKNDDRIDLLSKYGYVLTPKMNLATLLNFRTQLLRGYTYTEGSRSLASNFLAPAYVLTSVGIDYKPTKHLSIYVSPATARWIIVKDDSLAAKGLYGVEPGRHSALEVGAFATINYWKSLSEAVNYKGRLDLFSNYRHRPGNVDVFLTNQLSVRLWKVLAATWNVDLIYDDDARVFGPGKNRPALQLKSLAGIGLQTKF</sequence>
<comment type="caution">
    <text evidence="2">The sequence shown here is derived from an EMBL/GenBank/DDBJ whole genome shotgun (WGS) entry which is preliminary data.</text>
</comment>
<dbReference type="EMBL" id="BAABGY010000011">
    <property type="protein sequence ID" value="GAA4338788.1"/>
    <property type="molecule type" value="Genomic_DNA"/>
</dbReference>
<dbReference type="InterPro" id="IPR021428">
    <property type="entry name" value="DUF3078"/>
</dbReference>
<proteinExistence type="predicted"/>
<gene>
    <name evidence="2" type="ORF">GCM10023184_35450</name>
</gene>
<accession>A0ABP8HFT0</accession>